<evidence type="ECO:0000313" key="2">
    <source>
        <dbReference type="EMBL" id="GGN76718.1"/>
    </source>
</evidence>
<sequence length="329" mass="37024">MGYRENTMSARVEDIALAHVSIEVGHFFLSDLRAEDSIAAQFRRIALLCESFTELARREFAAAAGGASRVRVSTCFLLDDYSHTDTDPRVILPELLRIAAECGVRIDYLGSEAGCNKYLRRRHDESRIPLAQMVADSIVAEPGPGSTGRRPPTAESGWLCNGERSSDHEPGQAMEVNYRPPVEFGARDHSIFLDVEMWRDRGAGQEVLWSCPFLAAVWQLLRLGMLRYEGKAIVDAEYWAPDREWPARWADLPSVIRLQERAAPFAAFRSVSLLPQRYLEIENAVRMILEHVEPDPAVVGLITRRACEQGIAMTDDLTDRLSHFFFSTV</sequence>
<proteinExistence type="predicted"/>
<protein>
    <submittedName>
        <fullName evidence="2">Uncharacterized protein</fullName>
    </submittedName>
</protein>
<feature type="compositionally biased region" description="Low complexity" evidence="1">
    <location>
        <begin position="142"/>
        <end position="153"/>
    </location>
</feature>
<accession>A0ABQ2KBH3</accession>
<dbReference type="EMBL" id="BMNE01000002">
    <property type="protein sequence ID" value="GGN76718.1"/>
    <property type="molecule type" value="Genomic_DNA"/>
</dbReference>
<keyword evidence="3" id="KW-1185">Reference proteome</keyword>
<evidence type="ECO:0000256" key="1">
    <source>
        <dbReference type="SAM" id="MobiDB-lite"/>
    </source>
</evidence>
<name>A0ABQ2KBH3_9NOCA</name>
<dbReference type="Proteomes" id="UP000658127">
    <property type="component" value="Unassembled WGS sequence"/>
</dbReference>
<evidence type="ECO:0000313" key="3">
    <source>
        <dbReference type="Proteomes" id="UP000658127"/>
    </source>
</evidence>
<organism evidence="2 3">
    <name type="scientific">Nocardia rhizosphaerihabitans</name>
    <dbReference type="NCBI Taxonomy" id="1691570"/>
    <lineage>
        <taxon>Bacteria</taxon>
        <taxon>Bacillati</taxon>
        <taxon>Actinomycetota</taxon>
        <taxon>Actinomycetes</taxon>
        <taxon>Mycobacteriales</taxon>
        <taxon>Nocardiaceae</taxon>
        <taxon>Nocardia</taxon>
    </lineage>
</organism>
<dbReference type="NCBIfam" id="NF040566">
    <property type="entry name" value="SCO2522_fam"/>
    <property type="match status" value="1"/>
</dbReference>
<gene>
    <name evidence="2" type="ORF">GCM10011610_22480</name>
</gene>
<feature type="region of interest" description="Disordered" evidence="1">
    <location>
        <begin position="140"/>
        <end position="172"/>
    </location>
</feature>
<dbReference type="RefSeq" id="WP_189027520.1">
    <property type="nucleotide sequence ID" value="NZ_BMNE01000002.1"/>
</dbReference>
<reference evidence="3" key="1">
    <citation type="journal article" date="2019" name="Int. J. Syst. Evol. Microbiol.">
        <title>The Global Catalogue of Microorganisms (GCM) 10K type strain sequencing project: providing services to taxonomists for standard genome sequencing and annotation.</title>
        <authorList>
            <consortium name="The Broad Institute Genomics Platform"/>
            <consortium name="The Broad Institute Genome Sequencing Center for Infectious Disease"/>
            <person name="Wu L."/>
            <person name="Ma J."/>
        </authorList>
    </citation>
    <scope>NUCLEOTIDE SEQUENCE [LARGE SCALE GENOMIC DNA]</scope>
    <source>
        <strain evidence="3">CGMCC 4.7329</strain>
    </source>
</reference>
<comment type="caution">
    <text evidence="2">The sequence shown here is derived from an EMBL/GenBank/DDBJ whole genome shotgun (WGS) entry which is preliminary data.</text>
</comment>
<dbReference type="InterPro" id="IPR049747">
    <property type="entry name" value="SCO2522-like"/>
</dbReference>